<proteinExistence type="predicted"/>
<evidence type="ECO:0000313" key="2">
    <source>
        <dbReference type="Proteomes" id="UP001193680"/>
    </source>
</evidence>
<dbReference type="EMBL" id="JACBGI020000017">
    <property type="protein sequence ID" value="MBF6058430.1"/>
    <property type="molecule type" value="Genomic_DNA"/>
</dbReference>
<reference evidence="1 2" key="2">
    <citation type="submission" date="2020-11" db="EMBL/GenBank/DDBJ databases">
        <title>Sulfur oxidizing isolate from Hospital Hole Sinkhole.</title>
        <authorList>
            <person name="Scott K.M."/>
        </authorList>
    </citation>
    <scope>NUCLEOTIDE SEQUENCE [LARGE SCALE GENOMIC DNA]</scope>
    <source>
        <strain evidence="1 2">HH1</strain>
    </source>
</reference>
<dbReference type="RefSeq" id="WP_185978570.1">
    <property type="nucleotide sequence ID" value="NZ_JACBGI020000017.1"/>
</dbReference>
<organism evidence="1 2">
    <name type="scientific">Thiomicrorhabdus heinhorstiae</name>
    <dbReference type="NCBI Taxonomy" id="2748010"/>
    <lineage>
        <taxon>Bacteria</taxon>
        <taxon>Pseudomonadati</taxon>
        <taxon>Pseudomonadota</taxon>
        <taxon>Gammaproteobacteria</taxon>
        <taxon>Thiotrichales</taxon>
        <taxon>Piscirickettsiaceae</taxon>
        <taxon>Thiomicrorhabdus</taxon>
    </lineage>
</organism>
<gene>
    <name evidence="1" type="ORF">H8792_008760</name>
</gene>
<evidence type="ECO:0000313" key="1">
    <source>
        <dbReference type="EMBL" id="MBF6058430.1"/>
    </source>
</evidence>
<keyword evidence="2" id="KW-1185">Reference proteome</keyword>
<reference evidence="1 2" key="1">
    <citation type="submission" date="2020-06" db="EMBL/GenBank/DDBJ databases">
        <authorList>
            <person name="Scott K."/>
        </authorList>
    </citation>
    <scope>NUCLEOTIDE SEQUENCE [LARGE SCALE GENOMIC DNA]</scope>
    <source>
        <strain evidence="1 2">HH1</strain>
    </source>
</reference>
<protein>
    <recommendedName>
        <fullName evidence="3">Secreted protein</fullName>
    </recommendedName>
</protein>
<comment type="caution">
    <text evidence="1">The sequence shown here is derived from an EMBL/GenBank/DDBJ whole genome shotgun (WGS) entry which is preliminary data.</text>
</comment>
<accession>A0ABS0BZG1</accession>
<name>A0ABS0BZG1_9GAMM</name>
<sequence>MIKRVGFCIFAVFTHNVWAQGVNVTSGFPSLILSSQERQKIDQEREAYRQHLSQTPVSDEEVIVEMPSEVPNLEEEDQKLQSEQFKPSKSWRLDAVVIDSKGQAYSCWNGHFTTAPFQADKSDLHGVSFNSQISSEKVWVGEFWSEPEPQN</sequence>
<dbReference type="Proteomes" id="UP001193680">
    <property type="component" value="Unassembled WGS sequence"/>
</dbReference>
<evidence type="ECO:0008006" key="3">
    <source>
        <dbReference type="Google" id="ProtNLM"/>
    </source>
</evidence>